<proteinExistence type="predicted"/>
<dbReference type="SUPFAM" id="SSF52047">
    <property type="entry name" value="RNI-like"/>
    <property type="match status" value="1"/>
</dbReference>
<keyword evidence="2" id="KW-1185">Reference proteome</keyword>
<evidence type="ECO:0000313" key="2">
    <source>
        <dbReference type="Proteomes" id="UP000703269"/>
    </source>
</evidence>
<sequence length="436" mass="50046">MAAPRFMLRGDVELYNIAQFLALCTFLLSEPRKRFRFLRHLWLEFPLDITAIQHSNIIANFFSQATELESLALIDCDLLLVHPSMLTSFSPMTNLRYLRLHDMSRDGFEVLKRVQAPLPFIHVKFDQEDPADLVPLLSHFRHSLKTIEASGVIMRNADFQYPLVTIVCMSWCETVRLFILADCFPNLRELHFHSKYDEMGRMTDEEEESMESTREDNIESAEDVPWTSLQSVSSAVVTMYMLGLKCRTENLDLSLSPMWGWNDSDKLQIILADLLPMHLTLFVALNIPEFDLSGFGDMLWAARNTLTRLRLTVRVHGPCYSDCSLQLKVLLQSLSNFTLQALRLRLTWVKRGYYDCPSNILAGDVSASDASMVDPFVALDHMMLAQHAAHCLPTLKRFCVDSHCFTITRDQAGAPELQVQIFQRPSQKPRRRAGFF</sequence>
<dbReference type="Proteomes" id="UP000703269">
    <property type="component" value="Unassembled WGS sequence"/>
</dbReference>
<dbReference type="EMBL" id="BPQB01000008">
    <property type="protein sequence ID" value="GJE88036.1"/>
    <property type="molecule type" value="Genomic_DNA"/>
</dbReference>
<gene>
    <name evidence="1" type="ORF">PsYK624_041190</name>
</gene>
<dbReference type="Gene3D" id="3.80.10.10">
    <property type="entry name" value="Ribonuclease Inhibitor"/>
    <property type="match status" value="1"/>
</dbReference>
<comment type="caution">
    <text evidence="1">The sequence shown here is derived from an EMBL/GenBank/DDBJ whole genome shotgun (WGS) entry which is preliminary data.</text>
</comment>
<reference evidence="1 2" key="1">
    <citation type="submission" date="2021-08" db="EMBL/GenBank/DDBJ databases">
        <title>Draft Genome Sequence of Phanerochaete sordida strain YK-624.</title>
        <authorList>
            <person name="Mori T."/>
            <person name="Dohra H."/>
            <person name="Suzuki T."/>
            <person name="Kawagishi H."/>
            <person name="Hirai H."/>
        </authorList>
    </citation>
    <scope>NUCLEOTIDE SEQUENCE [LARGE SCALE GENOMIC DNA]</scope>
    <source>
        <strain evidence="1 2">YK-624</strain>
    </source>
</reference>
<dbReference type="AlphaFoldDB" id="A0A9P3G4E1"/>
<protein>
    <recommendedName>
        <fullName evidence="3">F-box domain-containing protein</fullName>
    </recommendedName>
</protein>
<organism evidence="1 2">
    <name type="scientific">Phanerochaete sordida</name>
    <dbReference type="NCBI Taxonomy" id="48140"/>
    <lineage>
        <taxon>Eukaryota</taxon>
        <taxon>Fungi</taxon>
        <taxon>Dikarya</taxon>
        <taxon>Basidiomycota</taxon>
        <taxon>Agaricomycotina</taxon>
        <taxon>Agaricomycetes</taxon>
        <taxon>Polyporales</taxon>
        <taxon>Phanerochaetaceae</taxon>
        <taxon>Phanerochaete</taxon>
    </lineage>
</organism>
<accession>A0A9P3G4E1</accession>
<evidence type="ECO:0008006" key="3">
    <source>
        <dbReference type="Google" id="ProtNLM"/>
    </source>
</evidence>
<evidence type="ECO:0000313" key="1">
    <source>
        <dbReference type="EMBL" id="GJE88036.1"/>
    </source>
</evidence>
<dbReference type="InterPro" id="IPR032675">
    <property type="entry name" value="LRR_dom_sf"/>
</dbReference>
<name>A0A9P3G4E1_9APHY</name>